<organism evidence="2 3">
    <name type="scientific">Porites lobata</name>
    <dbReference type="NCBI Taxonomy" id="104759"/>
    <lineage>
        <taxon>Eukaryota</taxon>
        <taxon>Metazoa</taxon>
        <taxon>Cnidaria</taxon>
        <taxon>Anthozoa</taxon>
        <taxon>Hexacorallia</taxon>
        <taxon>Scleractinia</taxon>
        <taxon>Fungiina</taxon>
        <taxon>Poritidae</taxon>
        <taxon>Porites</taxon>
    </lineage>
</organism>
<dbReference type="InterPro" id="IPR036514">
    <property type="entry name" value="SGNH_hydro_sf"/>
</dbReference>
<dbReference type="InterPro" id="IPR043502">
    <property type="entry name" value="DNA/RNA_pol_sf"/>
</dbReference>
<feature type="compositionally biased region" description="Basic residues" evidence="1">
    <location>
        <begin position="100"/>
        <end position="109"/>
    </location>
</feature>
<dbReference type="Gene3D" id="3.40.50.1110">
    <property type="entry name" value="SGNH hydrolase"/>
    <property type="match status" value="1"/>
</dbReference>
<accession>A0ABN8RZR3</accession>
<dbReference type="Proteomes" id="UP001159405">
    <property type="component" value="Unassembled WGS sequence"/>
</dbReference>
<dbReference type="PANTHER" id="PTHR35558">
    <property type="entry name" value="SGNH_HYDRO DOMAIN-CONTAINING PROTEIN"/>
    <property type="match status" value="1"/>
</dbReference>
<evidence type="ECO:0000313" key="2">
    <source>
        <dbReference type="EMBL" id="CAH3184966.1"/>
    </source>
</evidence>
<sequence length="534" mass="58974">MAGQVSNVLILGHSFVKRLQRDMLSNFDARVDANFKLQGSALVHLHGIGGRTVAKLRSFDLQVVTSISPDVVILEIGTNDLSLEPPEVVGSAIEELCRMPPKRPLRSRRPSATAIDAAASGESQRKRARSKKQKTVPQVPEPQGPAPQVPVPQVPPPQVPAPQGPVPQGPAPHVPVPQVPVLPASQDVAFPPGLLDTLVARVADEVTKRLTPVYASASNNVEVPQPFEVPAATDGSVEEVPIMENVSNLINHSLTSVQSALSGEPNPVTHKALPGHLFSSPSLAIDSRVSDKLKSKIWNNEYFEFSALLSNPVFENKYQLTINNSDKGLVPSLCLEPVSKTKKCLSIESWLNCFHIFVGVYTRKYPNEAPALMKYGEVVQDLAARGHNWKFYDENFRFLRQSQPAAFPWINIDWELWMRSQQPIGCSVNDGISSQYTSVSYATISDAIQQIKLAGAGCFLPKTDIKSAFRIIAIRPQDYHLLGMKWQGMYYYDRCMPMGCSSSCKTFETFSSALEWIAQNKLHIRHILHLLDDF</sequence>
<name>A0ABN8RZR3_9CNID</name>
<keyword evidence="3" id="KW-1185">Reference proteome</keyword>
<feature type="region of interest" description="Disordered" evidence="1">
    <location>
        <begin position="100"/>
        <end position="173"/>
    </location>
</feature>
<proteinExistence type="predicted"/>
<comment type="caution">
    <text evidence="2">The sequence shown here is derived from an EMBL/GenBank/DDBJ whole genome shotgun (WGS) entry which is preliminary data.</text>
</comment>
<dbReference type="EMBL" id="CALNXK010000406">
    <property type="protein sequence ID" value="CAH3184966.1"/>
    <property type="molecule type" value="Genomic_DNA"/>
</dbReference>
<feature type="compositionally biased region" description="Pro residues" evidence="1">
    <location>
        <begin position="139"/>
        <end position="173"/>
    </location>
</feature>
<dbReference type="SUPFAM" id="SSF52266">
    <property type="entry name" value="SGNH hydrolase"/>
    <property type="match status" value="1"/>
</dbReference>
<gene>
    <name evidence="2" type="ORF">PLOB_00031737</name>
</gene>
<protein>
    <submittedName>
        <fullName evidence="2">Uncharacterized protein</fullName>
    </submittedName>
</protein>
<reference evidence="2 3" key="1">
    <citation type="submission" date="2022-05" db="EMBL/GenBank/DDBJ databases">
        <authorList>
            <consortium name="Genoscope - CEA"/>
            <person name="William W."/>
        </authorList>
    </citation>
    <scope>NUCLEOTIDE SEQUENCE [LARGE SCALE GENOMIC DNA]</scope>
</reference>
<evidence type="ECO:0000313" key="3">
    <source>
        <dbReference type="Proteomes" id="UP001159405"/>
    </source>
</evidence>
<dbReference type="SUPFAM" id="SSF56672">
    <property type="entry name" value="DNA/RNA polymerases"/>
    <property type="match status" value="1"/>
</dbReference>
<evidence type="ECO:0000256" key="1">
    <source>
        <dbReference type="SAM" id="MobiDB-lite"/>
    </source>
</evidence>
<dbReference type="PANTHER" id="PTHR35558:SF1">
    <property type="entry name" value="ENDONUCLEASE_EXONUCLEASE_PHOSPHATASE DOMAIN-CONTAINING PROTEIN"/>
    <property type="match status" value="1"/>
</dbReference>